<dbReference type="Gene3D" id="2.60.40.790">
    <property type="match status" value="2"/>
</dbReference>
<dbReference type="GO" id="GO:0008270">
    <property type="term" value="F:zinc ion binding"/>
    <property type="evidence" value="ECO:0007669"/>
    <property type="project" value="UniProtKB-KW"/>
</dbReference>
<evidence type="ECO:0000256" key="1">
    <source>
        <dbReference type="ARBA" id="ARBA00000707"/>
    </source>
</evidence>
<evidence type="ECO:0000259" key="11">
    <source>
        <dbReference type="PROSITE" id="PS51203"/>
    </source>
</evidence>
<dbReference type="GO" id="GO:0004843">
    <property type="term" value="F:cysteine-type deubiquitinase activity"/>
    <property type="evidence" value="ECO:0007669"/>
    <property type="project" value="UniProtKB-EC"/>
</dbReference>
<dbReference type="PANTHER" id="PTHR21646">
    <property type="entry name" value="UBIQUITIN CARBOXYL-TERMINAL HYDROLASE"/>
    <property type="match status" value="1"/>
</dbReference>
<evidence type="ECO:0000256" key="6">
    <source>
        <dbReference type="ARBA" id="ARBA00022833"/>
    </source>
</evidence>
<dbReference type="PROSITE" id="PS50865">
    <property type="entry name" value="ZF_MYND_2"/>
    <property type="match status" value="1"/>
</dbReference>
<dbReference type="InterPro" id="IPR038765">
    <property type="entry name" value="Papain-like_cys_pep_sf"/>
</dbReference>
<dbReference type="Gene3D" id="6.10.140.2220">
    <property type="match status" value="1"/>
</dbReference>
<dbReference type="InterPro" id="IPR050185">
    <property type="entry name" value="Ub_carboxyl-term_hydrolase"/>
</dbReference>
<feature type="region of interest" description="Disordered" evidence="8">
    <location>
        <begin position="354"/>
        <end position="408"/>
    </location>
</feature>
<evidence type="ECO:0000256" key="7">
    <source>
        <dbReference type="PROSITE-ProRule" id="PRU00134"/>
    </source>
</evidence>
<dbReference type="PROSITE" id="PS50235">
    <property type="entry name" value="USP_3"/>
    <property type="match status" value="1"/>
</dbReference>
<gene>
    <name evidence="12" type="primary">usp19</name>
</gene>
<dbReference type="SUPFAM" id="SSF144232">
    <property type="entry name" value="HIT/MYND zinc finger-like"/>
    <property type="match status" value="1"/>
</dbReference>
<evidence type="ECO:0000256" key="3">
    <source>
        <dbReference type="ARBA" id="ARBA00022723"/>
    </source>
</evidence>
<dbReference type="SUPFAM" id="SSF49764">
    <property type="entry name" value="HSP20-like chaperones"/>
    <property type="match status" value="2"/>
</dbReference>
<dbReference type="InterPro" id="IPR028889">
    <property type="entry name" value="USP"/>
</dbReference>
<evidence type="ECO:0000259" key="10">
    <source>
        <dbReference type="PROSITE" id="PS50865"/>
    </source>
</evidence>
<evidence type="ECO:0000259" key="9">
    <source>
        <dbReference type="PROSITE" id="PS50235"/>
    </source>
</evidence>
<keyword evidence="5" id="KW-0378">Hydrolase</keyword>
<keyword evidence="4 7" id="KW-0863">Zinc-finger</keyword>
<dbReference type="GeneTree" id="ENSGT00940000159085"/>
<dbReference type="InterPro" id="IPR001394">
    <property type="entry name" value="Peptidase_C19_UCH"/>
</dbReference>
<dbReference type="GO" id="GO:0016579">
    <property type="term" value="P:protein deubiquitination"/>
    <property type="evidence" value="ECO:0007669"/>
    <property type="project" value="InterPro"/>
</dbReference>
<dbReference type="FunFam" id="3.90.70.10:FF:000012">
    <property type="entry name" value="ubiquitin carboxyl-terminal hydrolase 19 isoform X2"/>
    <property type="match status" value="1"/>
</dbReference>
<dbReference type="PROSITE" id="PS00973">
    <property type="entry name" value="USP_2"/>
    <property type="match status" value="1"/>
</dbReference>
<dbReference type="SUPFAM" id="SSF54001">
    <property type="entry name" value="Cysteine proteinases"/>
    <property type="match status" value="1"/>
</dbReference>
<dbReference type="PANTHER" id="PTHR21646:SF74">
    <property type="entry name" value="UBIQUITIN CARBOXYL-TERMINAL HYDROLASE 19"/>
    <property type="match status" value="1"/>
</dbReference>
<feature type="domain" description="MYND-type" evidence="10">
    <location>
        <begin position="736"/>
        <end position="778"/>
    </location>
</feature>
<dbReference type="Proteomes" id="UP000005226">
    <property type="component" value="Chromosome 3"/>
</dbReference>
<dbReference type="InterPro" id="IPR008978">
    <property type="entry name" value="HSP20-like_chaperone"/>
</dbReference>
<dbReference type="CDD" id="cd02674">
    <property type="entry name" value="Peptidase_C19R"/>
    <property type="match status" value="1"/>
</dbReference>
<reference evidence="12 13" key="1">
    <citation type="journal article" date="2011" name="Genome Biol. Evol.">
        <title>Integration of the genetic map and genome assembly of fugu facilitates insights into distinct features of genome evolution in teleosts and mammals.</title>
        <authorList>
            <person name="Kai W."/>
            <person name="Kikuchi K."/>
            <person name="Tohari S."/>
            <person name="Chew A.K."/>
            <person name="Tay A."/>
            <person name="Fujiwara A."/>
            <person name="Hosoya S."/>
            <person name="Suetake H."/>
            <person name="Naruse K."/>
            <person name="Brenner S."/>
            <person name="Suzuki Y."/>
            <person name="Venkatesh B."/>
        </authorList>
    </citation>
    <scope>NUCLEOTIDE SEQUENCE [LARGE SCALE GENOMIC DNA]</scope>
</reference>
<evidence type="ECO:0000313" key="13">
    <source>
        <dbReference type="Proteomes" id="UP000005226"/>
    </source>
</evidence>
<feature type="domain" description="USP" evidence="9">
    <location>
        <begin position="442"/>
        <end position="1161"/>
    </location>
</feature>
<evidence type="ECO:0000256" key="4">
    <source>
        <dbReference type="ARBA" id="ARBA00022771"/>
    </source>
</evidence>
<dbReference type="PROSITE" id="PS01360">
    <property type="entry name" value="ZF_MYND_1"/>
    <property type="match status" value="1"/>
</dbReference>
<dbReference type="Gene3D" id="3.90.70.10">
    <property type="entry name" value="Cysteine proteinases"/>
    <property type="match status" value="2"/>
</dbReference>
<evidence type="ECO:0000256" key="5">
    <source>
        <dbReference type="ARBA" id="ARBA00022801"/>
    </source>
</evidence>
<dbReference type="PROSITE" id="PS00972">
    <property type="entry name" value="USP_1"/>
    <property type="match status" value="1"/>
</dbReference>
<dbReference type="Pfam" id="PF00443">
    <property type="entry name" value="UCH"/>
    <property type="match status" value="1"/>
</dbReference>
<feature type="domain" description="CS" evidence="11">
    <location>
        <begin position="234"/>
        <end position="336"/>
    </location>
</feature>
<evidence type="ECO:0000313" key="12">
    <source>
        <dbReference type="Ensembl" id="ENSTRUP00000074830.1"/>
    </source>
</evidence>
<sequence length="1216" mass="136557">KHVISSCGSIFFQFKLYFLSENLNRTISIYVFVDWKQNVNEVTVRLRCGDGIQRKEDVDTSFTDKSCHVSFPDGRHWSCLLQEEIEASCSRVLYKEKGGFLHVIMQKKIPFHIWPSLKVNHLMLSTNTSTNIEPESRAAPHQSDGHSAAAKSTDSVSKHACLSNEMSSTSTDMLGNGTGVTPDSHNDHKTGLCVRNCLTPSVVGKPTGSGHVANLTLNLVDVLFFSALEPMVDLQYVKNDSYEKGTDLMVVNVYMKGISRDTARVIFREQDFTLFFQTSDGNFLRLHSDCGPNTHFKWQVKLRNLIQPDQCTYSFTPSRLDITLKKRHSQRWGGLEAPASQVGGAKVAVPSTPTCMEKAQPDSSKHSLPAKQEPPRVKEDKPKVSKTSPRVEDGSLDPTPCTVSEHVPKPTCMVQPMTHALPTSKDHHEEEEEKKVCLPGFTGLVNLGNTCFMNSVIQSLSNTRELRDYFLDRGFEAEINCSNPLGTGGRLAIGFAVLLRALWKGTHHAFQPSKLKAIVASKASQFTGYAQHDAQEFMAFLLDGLHEDLNRIQNKPYTETVDSDGRLDEVVADEAWQRHKMRNDSFIVDLFQGQFKSKLVCPMCSKVSITFDPFLYLPVPLPQKQKVLSVYYFAKEPHKKPIKFSVSVSKENSRTAEVLESISRNVRVKPENLRLAEVGKNRFQRMFLPSHSLDTVTSTDMLFCFELLSKEMAKERVVFLRVQQKLQVPNIPISKCAACQKPPVSEEDKLKRCTRCYRVGYCNQVCQRTHWPNHKSLCRPNTENVGLPFLVSVPESRLSYARLTQLLEGYSRFSVDVFQPPFHSGRTSPETSRAGDLAPLPVSCHETRGSSDEALCSSAAGSGDLELDSPSLQPADQEECAQASAPVVGVVDSLSSLCRQALLPSLLIVGSFIAAAVTGYQHPSELTSAHASQFFISLLDSNNKEQRLDEKEDALANLPEDATLELVWKNNERLKEYVLVSSKDLDYEEDPSSLSETARAGHFSLEQCLNLFTKPEVLAPEEAWYCPKCQQHREASKQLLLWRLPNVLIIQLKRFSFRSFIWRDKINDMVDFPIRNLDLSKFCIGMKDEMQQPPVYDLYAVINHYGGMIGGHYTAYARLPSDKNSQRSDVGWRLFDDSTVTMVDESQVVTRYAYVLFYRRRNSPVERQAHFHRPGAAESPTAAGAAASQVRVTSEMPRRMCATVGRNSHSFKAMQI</sequence>
<dbReference type="Pfam" id="PF01753">
    <property type="entry name" value="zf-MYND"/>
    <property type="match status" value="1"/>
</dbReference>
<dbReference type="Pfam" id="PF16602">
    <property type="entry name" value="USP19_linker"/>
    <property type="match status" value="1"/>
</dbReference>
<dbReference type="PROSITE" id="PS51203">
    <property type="entry name" value="CS"/>
    <property type="match status" value="2"/>
</dbReference>
<comment type="catalytic activity">
    <reaction evidence="1">
        <text>Thiol-dependent hydrolysis of ester, thioester, amide, peptide and isopeptide bonds formed by the C-terminal Gly of ubiquitin (a 76-residue protein attached to proteins as an intracellular targeting signal).</text>
        <dbReference type="EC" id="3.4.19.12"/>
    </reaction>
</comment>
<keyword evidence="6" id="KW-0862">Zinc</keyword>
<keyword evidence="13" id="KW-1185">Reference proteome</keyword>
<dbReference type="Pfam" id="PF04969">
    <property type="entry name" value="CS"/>
    <property type="match status" value="2"/>
</dbReference>
<dbReference type="CDD" id="cd06466">
    <property type="entry name" value="p23_CS_SGT1_like"/>
    <property type="match status" value="1"/>
</dbReference>
<proteinExistence type="predicted"/>
<dbReference type="AlphaFoldDB" id="A0A674NMM8"/>
<dbReference type="InterPro" id="IPR018200">
    <property type="entry name" value="USP_CS"/>
</dbReference>
<protein>
    <recommendedName>
        <fullName evidence="2">ubiquitinyl hydrolase 1</fullName>
        <ecNumber evidence="2">3.4.19.12</ecNumber>
    </recommendedName>
</protein>
<feature type="domain" description="CS" evidence="11">
    <location>
        <begin position="28"/>
        <end position="118"/>
    </location>
</feature>
<keyword evidence="3" id="KW-0479">Metal-binding</keyword>
<evidence type="ECO:0000256" key="2">
    <source>
        <dbReference type="ARBA" id="ARBA00012759"/>
    </source>
</evidence>
<reference evidence="12" key="2">
    <citation type="submission" date="2025-08" db="UniProtKB">
        <authorList>
            <consortium name="Ensembl"/>
        </authorList>
    </citation>
    <scope>IDENTIFICATION</scope>
</reference>
<dbReference type="CDD" id="cd06463">
    <property type="entry name" value="p23_like"/>
    <property type="match status" value="1"/>
</dbReference>
<accession>A0A674NMM8</accession>
<reference evidence="12" key="3">
    <citation type="submission" date="2025-09" db="UniProtKB">
        <authorList>
            <consortium name="Ensembl"/>
        </authorList>
    </citation>
    <scope>IDENTIFICATION</scope>
</reference>
<organism evidence="12 13">
    <name type="scientific">Takifugu rubripes</name>
    <name type="common">Japanese pufferfish</name>
    <name type="synonym">Fugu rubripes</name>
    <dbReference type="NCBI Taxonomy" id="31033"/>
    <lineage>
        <taxon>Eukaryota</taxon>
        <taxon>Metazoa</taxon>
        <taxon>Chordata</taxon>
        <taxon>Craniata</taxon>
        <taxon>Vertebrata</taxon>
        <taxon>Euteleostomi</taxon>
        <taxon>Actinopterygii</taxon>
        <taxon>Neopterygii</taxon>
        <taxon>Teleostei</taxon>
        <taxon>Neoteleostei</taxon>
        <taxon>Acanthomorphata</taxon>
        <taxon>Eupercaria</taxon>
        <taxon>Tetraodontiformes</taxon>
        <taxon>Tetradontoidea</taxon>
        <taxon>Tetraodontidae</taxon>
        <taxon>Takifugu</taxon>
    </lineage>
</organism>
<feature type="region of interest" description="Disordered" evidence="8">
    <location>
        <begin position="132"/>
        <end position="155"/>
    </location>
</feature>
<evidence type="ECO:0000256" key="8">
    <source>
        <dbReference type="SAM" id="MobiDB-lite"/>
    </source>
</evidence>
<feature type="compositionally biased region" description="Basic and acidic residues" evidence="8">
    <location>
        <begin position="373"/>
        <end position="393"/>
    </location>
</feature>
<dbReference type="InterPro" id="IPR002893">
    <property type="entry name" value="Znf_MYND"/>
</dbReference>
<dbReference type="InterPro" id="IPR007052">
    <property type="entry name" value="CS_dom"/>
</dbReference>
<name>A0A674NMM8_TAKRU</name>
<dbReference type="Ensembl" id="ENSTRUT00000067181.1">
    <property type="protein sequence ID" value="ENSTRUP00000074830.1"/>
    <property type="gene ID" value="ENSTRUG00000004736.3"/>
</dbReference>
<dbReference type="EC" id="3.4.19.12" evidence="2"/>